<dbReference type="AlphaFoldDB" id="A0A7I8WEJ4"/>
<dbReference type="SUPFAM" id="SSF49785">
    <property type="entry name" value="Galactose-binding domain-like"/>
    <property type="match status" value="2"/>
</dbReference>
<sequence>MITNIVTSLFILTLIDWSSGFNLKTVNIAFEQFTKQSTTFEQHISNFTVNGIFDPRFKPNVCSQTTTEQNPWLIVQFEKAYIIQAMRLLNRNNNHHEKLNNLSIKTKLSRDISITNFESFQLFNFIEKFLVSSGSKSFKCKTKPHYATTVLFYINTLNPLTLCQIEMWNLKNLAKHKVATSSSFIGNGYPRNGVDDLVCAIFNVDGIACTHTSLENLPWWKVDLANETIVYAISMIGDLERPGRSMNAYISVTENSTIPVLNMPILCASFNDILPNYSTVRCPKLTIGRYVSIILNANTVLTVCEVDVFGANTNDIIMIYSIFVNGTDYHHLNTRFVKDCNGHIKATTNILKENINHFRIEIKGVGIENICQKYNIMPVTTFQIGDRKYDEFCKLTNVNNGYFIERDMYDKCSYSCTCKSHLCHSISLYDISKFESLVKEIFVFLYPN</sequence>
<dbReference type="GO" id="GO:0042806">
    <property type="term" value="F:fucose binding"/>
    <property type="evidence" value="ECO:0007669"/>
    <property type="project" value="UniProtKB-ARBA"/>
</dbReference>
<feature type="signal peptide" evidence="8">
    <location>
        <begin position="1"/>
        <end position="20"/>
    </location>
</feature>
<dbReference type="GO" id="GO:0046872">
    <property type="term" value="F:metal ion binding"/>
    <property type="evidence" value="ECO:0007669"/>
    <property type="project" value="UniProtKB-KW"/>
</dbReference>
<keyword evidence="7" id="KW-1015">Disulfide bond</keyword>
<dbReference type="Gene3D" id="2.60.120.260">
    <property type="entry name" value="Galactose-binding domain-like"/>
    <property type="match status" value="2"/>
</dbReference>
<evidence type="ECO:0000259" key="9">
    <source>
        <dbReference type="SMART" id="SM00607"/>
    </source>
</evidence>
<protein>
    <recommendedName>
        <fullName evidence="9">Fucolectin tachylectin-4 pentraxin-1 domain-containing protein</fullName>
    </recommendedName>
</protein>
<keyword evidence="8" id="KW-0732">Signal</keyword>
<gene>
    <name evidence="10" type="ORF">DGYR_LOCUS13858</name>
</gene>
<dbReference type="OrthoDB" id="547680at2759"/>
<proteinExistence type="inferred from homology"/>
<evidence type="ECO:0000256" key="4">
    <source>
        <dbReference type="ARBA" id="ARBA00022723"/>
    </source>
</evidence>
<dbReference type="InterPro" id="IPR051941">
    <property type="entry name" value="BG_Antigen-Binding_Lectin"/>
</dbReference>
<keyword evidence="6" id="KW-0106">Calcium</keyword>
<comment type="similarity">
    <text evidence="2">Belongs to the fucolectin family.</text>
</comment>
<keyword evidence="4" id="KW-0479">Metal-binding</keyword>
<name>A0A7I8WEJ4_9ANNE</name>
<evidence type="ECO:0000256" key="3">
    <source>
        <dbReference type="ARBA" id="ARBA00011233"/>
    </source>
</evidence>
<reference evidence="10 11" key="1">
    <citation type="submission" date="2020-08" db="EMBL/GenBank/DDBJ databases">
        <authorList>
            <person name="Hejnol A."/>
        </authorList>
    </citation>
    <scope>NUCLEOTIDE SEQUENCE [LARGE SCALE GENOMIC DNA]</scope>
</reference>
<feature type="chain" id="PRO_5029725037" description="Fucolectin tachylectin-4 pentraxin-1 domain-containing protein" evidence="8">
    <location>
        <begin position="21"/>
        <end position="448"/>
    </location>
</feature>
<dbReference type="InterPro" id="IPR006585">
    <property type="entry name" value="FTP1"/>
</dbReference>
<dbReference type="SMART" id="SM00607">
    <property type="entry name" value="FTP"/>
    <property type="match status" value="1"/>
</dbReference>
<evidence type="ECO:0000313" key="11">
    <source>
        <dbReference type="Proteomes" id="UP000549394"/>
    </source>
</evidence>
<evidence type="ECO:0000256" key="2">
    <source>
        <dbReference type="ARBA" id="ARBA00010147"/>
    </source>
</evidence>
<dbReference type="EMBL" id="CAJFCJ010000066">
    <property type="protein sequence ID" value="CAD5126622.1"/>
    <property type="molecule type" value="Genomic_DNA"/>
</dbReference>
<dbReference type="PANTHER" id="PTHR45713:SF15">
    <property type="entry name" value="F5_8 TYPE C DOMAIN-CONTAINING PROTEIN"/>
    <property type="match status" value="1"/>
</dbReference>
<evidence type="ECO:0000256" key="6">
    <source>
        <dbReference type="ARBA" id="ARBA00022837"/>
    </source>
</evidence>
<keyword evidence="5" id="KW-0430">Lectin</keyword>
<comment type="caution">
    <text evidence="10">The sequence shown here is derived from an EMBL/GenBank/DDBJ whole genome shotgun (WGS) entry which is preliminary data.</text>
</comment>
<dbReference type="PANTHER" id="PTHR45713">
    <property type="entry name" value="FTP DOMAIN-CONTAINING PROTEIN"/>
    <property type="match status" value="1"/>
</dbReference>
<comment type="function">
    <text evidence="1">Acts as a defensive agent. Recognizes blood group fucosylated oligosaccharides including A, B, H and Lewis B-type antigens. Does not recognize Lewis A antigen and has low affinity for monovalent haptens.</text>
</comment>
<evidence type="ECO:0000313" key="10">
    <source>
        <dbReference type="EMBL" id="CAD5126622.1"/>
    </source>
</evidence>
<dbReference type="Proteomes" id="UP000549394">
    <property type="component" value="Unassembled WGS sequence"/>
</dbReference>
<dbReference type="GO" id="GO:0001868">
    <property type="term" value="P:regulation of complement activation, lectin pathway"/>
    <property type="evidence" value="ECO:0007669"/>
    <property type="project" value="UniProtKB-ARBA"/>
</dbReference>
<evidence type="ECO:0000256" key="8">
    <source>
        <dbReference type="SAM" id="SignalP"/>
    </source>
</evidence>
<evidence type="ECO:0000256" key="7">
    <source>
        <dbReference type="ARBA" id="ARBA00023157"/>
    </source>
</evidence>
<dbReference type="InterPro" id="IPR008979">
    <property type="entry name" value="Galactose-bd-like_sf"/>
</dbReference>
<evidence type="ECO:0000256" key="5">
    <source>
        <dbReference type="ARBA" id="ARBA00022734"/>
    </source>
</evidence>
<accession>A0A7I8WEJ4</accession>
<keyword evidence="11" id="KW-1185">Reference proteome</keyword>
<dbReference type="GO" id="GO:0010185">
    <property type="term" value="P:regulation of cellular defense response"/>
    <property type="evidence" value="ECO:0007669"/>
    <property type="project" value="UniProtKB-ARBA"/>
</dbReference>
<evidence type="ECO:0000256" key="1">
    <source>
        <dbReference type="ARBA" id="ARBA00002219"/>
    </source>
</evidence>
<comment type="subunit">
    <text evidence="3">Homotrimer.</text>
</comment>
<feature type="domain" description="Fucolectin tachylectin-4 pentraxin-1" evidence="9">
    <location>
        <begin position="170"/>
        <end position="312"/>
    </location>
</feature>
<organism evidence="10 11">
    <name type="scientific">Dimorphilus gyrociliatus</name>
    <dbReference type="NCBI Taxonomy" id="2664684"/>
    <lineage>
        <taxon>Eukaryota</taxon>
        <taxon>Metazoa</taxon>
        <taxon>Spiralia</taxon>
        <taxon>Lophotrochozoa</taxon>
        <taxon>Annelida</taxon>
        <taxon>Polychaeta</taxon>
        <taxon>Polychaeta incertae sedis</taxon>
        <taxon>Dinophilidae</taxon>
        <taxon>Dimorphilus</taxon>
    </lineage>
</organism>